<dbReference type="InterPro" id="IPR025714">
    <property type="entry name" value="Methyltranfer_dom"/>
</dbReference>
<reference evidence="3" key="1">
    <citation type="submission" date="2025-08" db="UniProtKB">
        <authorList>
            <consortium name="RefSeq"/>
        </authorList>
    </citation>
    <scope>IDENTIFICATION</scope>
</reference>
<dbReference type="PANTHER" id="PTHR12496">
    <property type="entry name" value="CGI-41 METHYLTRANSFERASE"/>
    <property type="match status" value="1"/>
</dbReference>
<dbReference type="Proteomes" id="UP000694920">
    <property type="component" value="Unplaced"/>
</dbReference>
<dbReference type="AlphaFoldDB" id="A0AAJ7VXH2"/>
<evidence type="ECO:0000313" key="3">
    <source>
        <dbReference type="RefSeq" id="XP_024936397.1"/>
    </source>
</evidence>
<proteinExistence type="predicted"/>
<dbReference type="Gene3D" id="3.40.50.150">
    <property type="entry name" value="Vaccinia Virus protein VP39"/>
    <property type="match status" value="1"/>
</dbReference>
<keyword evidence="2" id="KW-1185">Reference proteome</keyword>
<name>A0AAJ7VXH2_CEPCN</name>
<evidence type="ECO:0000259" key="1">
    <source>
        <dbReference type="Pfam" id="PF13679"/>
    </source>
</evidence>
<sequence length="520" mass="59521">MATTDVHECACGVCRGSRVALQQILRLLDVYGWLLDSYVVDFFQENLWDKLPIEWRHIMEVVTPEELGSWLLGESQSKRSWPLTLLALRKCIWSFGINRDHVNPKIIQCRNGLNLRKVVNPDRISMEKNESNTRSSNGCNSRETLLKLQNHFTKHVKMKKRHEIEKIAQIATDCASAADSERIVDVGAGMGHLARVLAYKYGLCVLCIEQQESLSRRARECDGEFFITVRKSLPDFKGKKPEHVTLEVNTSSDTRTKLPDCINEIFNNRFNVKADRQGFGFIGLHPCGDLAATLLRLYSEQENIKFICIVGCCYMKLTLEETEEKPRGYPLSRYLSQLKNNSLSYTALEVGCHAIESYCDKLKTGKIEDLIVHAYRAALESILVAKNEKLRHAHLKSVKVTRGITFEWLVLSLFGYSCCCDYFSRAMYIFSYCKMATANLPSEYQPNDSDFKKPCVTEFLKSWWRAVAFSSLRFMLAPLVETVVLLDRFLFLSEKNLAPTLTPIFDPRLSPRNFVLTSIK</sequence>
<gene>
    <name evidence="3" type="primary">LOC107263212</name>
</gene>
<evidence type="ECO:0000313" key="2">
    <source>
        <dbReference type="Proteomes" id="UP000694920"/>
    </source>
</evidence>
<accession>A0AAJ7VXH2</accession>
<dbReference type="RefSeq" id="XP_024936397.1">
    <property type="nucleotide sequence ID" value="XM_025080629.1"/>
</dbReference>
<dbReference type="Pfam" id="PF13679">
    <property type="entry name" value="Methyltransf_32"/>
    <property type="match status" value="1"/>
</dbReference>
<dbReference type="PANTHER" id="PTHR12496:SF2">
    <property type="entry name" value="METHYLTRANSFERASE-LIKE PROTEIN 25B"/>
    <property type="match status" value="1"/>
</dbReference>
<dbReference type="InterPro" id="IPR029063">
    <property type="entry name" value="SAM-dependent_MTases_sf"/>
</dbReference>
<dbReference type="SUPFAM" id="SSF53335">
    <property type="entry name" value="S-adenosyl-L-methionine-dependent methyltransferases"/>
    <property type="match status" value="1"/>
</dbReference>
<dbReference type="GeneID" id="107263212"/>
<dbReference type="InterPro" id="IPR052220">
    <property type="entry name" value="METTL25"/>
</dbReference>
<protein>
    <submittedName>
        <fullName evidence="3">Protein RRNAD1 isoform X1</fullName>
    </submittedName>
</protein>
<organism evidence="2 3">
    <name type="scientific">Cephus cinctus</name>
    <name type="common">Wheat stem sawfly</name>
    <dbReference type="NCBI Taxonomy" id="211228"/>
    <lineage>
        <taxon>Eukaryota</taxon>
        <taxon>Metazoa</taxon>
        <taxon>Ecdysozoa</taxon>
        <taxon>Arthropoda</taxon>
        <taxon>Hexapoda</taxon>
        <taxon>Insecta</taxon>
        <taxon>Pterygota</taxon>
        <taxon>Neoptera</taxon>
        <taxon>Endopterygota</taxon>
        <taxon>Hymenoptera</taxon>
        <taxon>Cephoidea</taxon>
        <taxon>Cephidae</taxon>
        <taxon>Cephus</taxon>
    </lineage>
</organism>
<feature type="domain" description="Methyltransferase" evidence="1">
    <location>
        <begin position="159"/>
        <end position="318"/>
    </location>
</feature>